<dbReference type="PANTHER" id="PTHR24349">
    <property type="entry name" value="SERINE/THREONINE-PROTEIN KINASE"/>
    <property type="match status" value="1"/>
</dbReference>
<sequence length="178" mass="20409">MCHKHAVMLMHRGAISMRGCAGISNHKISCLQTRKKQRPLKLLILVEVNGSLRLSEALITWLQRSQRETMAQKFLECMSDSLHSSLRCPSILGRNLTGCCSSNYRLCRPWPRVSNNTKDLVRGMLSPDLKWQLTSQQVLDHPWLQNIKKFPNVNLGETVKARIQQFSSVMNKFKKHAL</sequence>
<keyword evidence="7" id="KW-1185">Reference proteome</keyword>
<dbReference type="Proteomes" id="UP001164776">
    <property type="component" value="Unassembled WGS sequence"/>
</dbReference>
<dbReference type="AlphaFoldDB" id="A0A9W7XEA8"/>
<keyword evidence="2" id="KW-0808">Transferase</keyword>
<proteinExistence type="predicted"/>
<keyword evidence="3" id="KW-0547">Nucleotide-binding</keyword>
<dbReference type="InterPro" id="IPR011009">
    <property type="entry name" value="Kinase-like_dom_sf"/>
</dbReference>
<evidence type="ECO:0000256" key="3">
    <source>
        <dbReference type="ARBA" id="ARBA00022741"/>
    </source>
</evidence>
<evidence type="ECO:0000256" key="2">
    <source>
        <dbReference type="ARBA" id="ARBA00022679"/>
    </source>
</evidence>
<reference evidence="6 7" key="1">
    <citation type="submission" date="2022-10" db="EMBL/GenBank/DDBJ databases">
        <title>WGS assembly of Paspalum vaginatum 540-79.</title>
        <authorList>
            <person name="Sun G."/>
            <person name="Wase N."/>
            <person name="Shu S."/>
            <person name="Jenkins J."/>
            <person name="Zhou B."/>
            <person name="Torres-Rodriguez J."/>
            <person name="Chen C."/>
            <person name="Sandor L."/>
            <person name="Plott C."/>
            <person name="Yoshinga Y."/>
            <person name="Daum C."/>
            <person name="Qi P."/>
            <person name="Barry K."/>
            <person name="Lipzen A."/>
            <person name="Berry L."/>
            <person name="Pedersen C."/>
            <person name="Gottilla T."/>
            <person name="Foltz A."/>
            <person name="Yu H."/>
            <person name="O'Malley R."/>
            <person name="Zhang C."/>
            <person name="Devos K."/>
            <person name="Sigmon B."/>
            <person name="Yu B."/>
            <person name="Obata T."/>
            <person name="Schmutz J."/>
            <person name="Schnable J."/>
        </authorList>
    </citation>
    <scope>NUCLEOTIDE SEQUENCE [LARGE SCALE GENOMIC DNA]</scope>
    <source>
        <strain evidence="7">cv. 540-79</strain>
    </source>
</reference>
<dbReference type="EMBL" id="MU629454">
    <property type="protein sequence ID" value="KAJ1256967.1"/>
    <property type="molecule type" value="Genomic_DNA"/>
</dbReference>
<name>A0A9W7XEA8_9POAL</name>
<dbReference type="GO" id="GO:0005524">
    <property type="term" value="F:ATP binding"/>
    <property type="evidence" value="ECO:0007669"/>
    <property type="project" value="UniProtKB-KW"/>
</dbReference>
<evidence type="ECO:0008006" key="8">
    <source>
        <dbReference type="Google" id="ProtNLM"/>
    </source>
</evidence>
<keyword evidence="5" id="KW-0067">ATP-binding</keyword>
<dbReference type="GO" id="GO:0004674">
    <property type="term" value="F:protein serine/threonine kinase activity"/>
    <property type="evidence" value="ECO:0007669"/>
    <property type="project" value="UniProtKB-KW"/>
</dbReference>
<dbReference type="EMBL" id="MU629454">
    <property type="protein sequence ID" value="KAJ1256966.1"/>
    <property type="molecule type" value="Genomic_DNA"/>
</dbReference>
<evidence type="ECO:0000313" key="7">
    <source>
        <dbReference type="Proteomes" id="UP001164776"/>
    </source>
</evidence>
<evidence type="ECO:0000256" key="5">
    <source>
        <dbReference type="ARBA" id="ARBA00022840"/>
    </source>
</evidence>
<organism evidence="6 7">
    <name type="scientific">Paspalum vaginatum</name>
    <name type="common">seashore paspalum</name>
    <dbReference type="NCBI Taxonomy" id="158149"/>
    <lineage>
        <taxon>Eukaryota</taxon>
        <taxon>Viridiplantae</taxon>
        <taxon>Streptophyta</taxon>
        <taxon>Embryophyta</taxon>
        <taxon>Tracheophyta</taxon>
        <taxon>Spermatophyta</taxon>
        <taxon>Magnoliopsida</taxon>
        <taxon>Liliopsida</taxon>
        <taxon>Poales</taxon>
        <taxon>Poaceae</taxon>
        <taxon>PACMAD clade</taxon>
        <taxon>Panicoideae</taxon>
        <taxon>Andropogonodae</taxon>
        <taxon>Paspaleae</taxon>
        <taxon>Paspalinae</taxon>
        <taxon>Paspalum</taxon>
    </lineage>
</organism>
<gene>
    <name evidence="6" type="ORF">BS78_K262400</name>
</gene>
<evidence type="ECO:0000256" key="1">
    <source>
        <dbReference type="ARBA" id="ARBA00022527"/>
    </source>
</evidence>
<keyword evidence="4" id="KW-0418">Kinase</keyword>
<dbReference type="InterPro" id="IPR050205">
    <property type="entry name" value="CDPK_Ser/Thr_kinases"/>
</dbReference>
<protein>
    <recommendedName>
        <fullName evidence="8">Protein kinase domain-containing protein</fullName>
    </recommendedName>
</protein>
<evidence type="ECO:0000313" key="6">
    <source>
        <dbReference type="EMBL" id="KAJ1256966.1"/>
    </source>
</evidence>
<comment type="caution">
    <text evidence="6">The sequence shown here is derived from an EMBL/GenBank/DDBJ whole genome shotgun (WGS) entry which is preliminary data.</text>
</comment>
<dbReference type="OrthoDB" id="781529at2759"/>
<dbReference type="SUPFAM" id="SSF56112">
    <property type="entry name" value="Protein kinase-like (PK-like)"/>
    <property type="match status" value="1"/>
</dbReference>
<keyword evidence="1" id="KW-0723">Serine/threonine-protein kinase</keyword>
<dbReference type="Gene3D" id="1.10.510.10">
    <property type="entry name" value="Transferase(Phosphotransferase) domain 1"/>
    <property type="match status" value="1"/>
</dbReference>
<evidence type="ECO:0000256" key="4">
    <source>
        <dbReference type="ARBA" id="ARBA00022777"/>
    </source>
</evidence>
<accession>A0A9W7XEA8</accession>